<dbReference type="GO" id="GO:0005524">
    <property type="term" value="F:ATP binding"/>
    <property type="evidence" value="ECO:0007669"/>
    <property type="project" value="UniProtKB-KW"/>
</dbReference>
<dbReference type="Pfam" id="PF12704">
    <property type="entry name" value="MacB_PCD"/>
    <property type="match status" value="1"/>
</dbReference>
<dbReference type="GO" id="GO:0005886">
    <property type="term" value="C:plasma membrane"/>
    <property type="evidence" value="ECO:0007669"/>
    <property type="project" value="UniProtKB-SubCell"/>
</dbReference>
<dbReference type="GO" id="GO:0022857">
    <property type="term" value="F:transmembrane transporter activity"/>
    <property type="evidence" value="ECO:0007669"/>
    <property type="project" value="TreeGrafter"/>
</dbReference>
<feature type="transmembrane region" description="Helical" evidence="6">
    <location>
        <begin position="401"/>
        <end position="421"/>
    </location>
</feature>
<evidence type="ECO:0000256" key="5">
    <source>
        <dbReference type="ARBA" id="ARBA00023136"/>
    </source>
</evidence>
<evidence type="ECO:0000259" key="7">
    <source>
        <dbReference type="Pfam" id="PF02687"/>
    </source>
</evidence>
<evidence type="ECO:0000256" key="6">
    <source>
        <dbReference type="SAM" id="Phobius"/>
    </source>
</evidence>
<feature type="domain" description="MacB-like periplasmic core" evidence="8">
    <location>
        <begin position="20"/>
        <end position="269"/>
    </location>
</feature>
<evidence type="ECO:0000256" key="2">
    <source>
        <dbReference type="ARBA" id="ARBA00022475"/>
    </source>
</evidence>
<dbReference type="InterPro" id="IPR025857">
    <property type="entry name" value="MacB_PCD"/>
</dbReference>
<keyword evidence="2" id="KW-1003">Cell membrane</keyword>
<dbReference type="PANTHER" id="PTHR30572:SF18">
    <property type="entry name" value="ABC-TYPE MACROLIDE FAMILY EXPORT SYSTEM PERMEASE COMPONENT 2"/>
    <property type="match status" value="1"/>
</dbReference>
<feature type="domain" description="ABC3 transporter permease C-terminal" evidence="7">
    <location>
        <begin position="316"/>
        <end position="430"/>
    </location>
</feature>
<evidence type="ECO:0000256" key="4">
    <source>
        <dbReference type="ARBA" id="ARBA00022989"/>
    </source>
</evidence>
<organism evidence="9 10">
    <name type="scientific">Undibacterium terreum</name>
    <dbReference type="NCBI Taxonomy" id="1224302"/>
    <lineage>
        <taxon>Bacteria</taxon>
        <taxon>Pseudomonadati</taxon>
        <taxon>Pseudomonadota</taxon>
        <taxon>Betaproteobacteria</taxon>
        <taxon>Burkholderiales</taxon>
        <taxon>Oxalobacteraceae</taxon>
        <taxon>Undibacterium</taxon>
    </lineage>
</organism>
<evidence type="ECO:0000256" key="3">
    <source>
        <dbReference type="ARBA" id="ARBA00022692"/>
    </source>
</evidence>
<feature type="transmembrane region" description="Helical" evidence="6">
    <location>
        <begin position="359"/>
        <end position="381"/>
    </location>
</feature>
<proteinExistence type="predicted"/>
<dbReference type="Pfam" id="PF02687">
    <property type="entry name" value="FtsX"/>
    <property type="match status" value="1"/>
</dbReference>
<reference evidence="9" key="2">
    <citation type="submission" date="2020-09" db="EMBL/GenBank/DDBJ databases">
        <authorList>
            <person name="Sun Q."/>
            <person name="Zhou Y."/>
        </authorList>
    </citation>
    <scope>NUCLEOTIDE SEQUENCE</scope>
    <source>
        <strain evidence="9">CGMCC 1.10998</strain>
    </source>
</reference>
<keyword evidence="9" id="KW-0547">Nucleotide-binding</keyword>
<evidence type="ECO:0000259" key="8">
    <source>
        <dbReference type="Pfam" id="PF12704"/>
    </source>
</evidence>
<comment type="subcellular location">
    <subcellularLocation>
        <location evidence="1">Cell membrane</location>
        <topology evidence="1">Multi-pass membrane protein</topology>
    </subcellularLocation>
</comment>
<evidence type="ECO:0000256" key="1">
    <source>
        <dbReference type="ARBA" id="ARBA00004651"/>
    </source>
</evidence>
<keyword evidence="10" id="KW-1185">Reference proteome</keyword>
<dbReference type="RefSeq" id="WP_188565177.1">
    <property type="nucleotide sequence ID" value="NZ_BMED01000001.1"/>
</dbReference>
<dbReference type="InterPro" id="IPR003838">
    <property type="entry name" value="ABC3_permease_C"/>
</dbReference>
<name>A0A916UD71_9BURK</name>
<evidence type="ECO:0000313" key="9">
    <source>
        <dbReference type="EMBL" id="GGC67921.1"/>
    </source>
</evidence>
<comment type="caution">
    <text evidence="9">The sequence shown here is derived from an EMBL/GenBank/DDBJ whole genome shotgun (WGS) entry which is preliminary data.</text>
</comment>
<reference evidence="9" key="1">
    <citation type="journal article" date="2014" name="Int. J. Syst. Evol. Microbiol.">
        <title>Complete genome sequence of Corynebacterium casei LMG S-19264T (=DSM 44701T), isolated from a smear-ripened cheese.</title>
        <authorList>
            <consortium name="US DOE Joint Genome Institute (JGI-PGF)"/>
            <person name="Walter F."/>
            <person name="Albersmeier A."/>
            <person name="Kalinowski J."/>
            <person name="Ruckert C."/>
        </authorList>
    </citation>
    <scope>NUCLEOTIDE SEQUENCE</scope>
    <source>
        <strain evidence="9">CGMCC 1.10998</strain>
    </source>
</reference>
<keyword evidence="9" id="KW-0067">ATP-binding</keyword>
<keyword evidence="4 6" id="KW-1133">Transmembrane helix</keyword>
<gene>
    <name evidence="9" type="primary">ybjZ</name>
    <name evidence="9" type="ORF">GCM10011396_13730</name>
</gene>
<dbReference type="InterPro" id="IPR050250">
    <property type="entry name" value="Macrolide_Exporter_MacB"/>
</dbReference>
<evidence type="ECO:0000313" key="10">
    <source>
        <dbReference type="Proteomes" id="UP000637423"/>
    </source>
</evidence>
<keyword evidence="3 6" id="KW-0812">Transmembrane</keyword>
<dbReference type="Proteomes" id="UP000637423">
    <property type="component" value="Unassembled WGS sequence"/>
</dbReference>
<accession>A0A916UD71</accession>
<feature type="transmembrane region" description="Helical" evidence="6">
    <location>
        <begin position="314"/>
        <end position="338"/>
    </location>
</feature>
<keyword evidence="5 6" id="KW-0472">Membrane</keyword>
<dbReference type="EMBL" id="BMED01000001">
    <property type="protein sequence ID" value="GGC67921.1"/>
    <property type="molecule type" value="Genomic_DNA"/>
</dbReference>
<sequence>MFKYYFLLGVRSLRRNPALTALMVLTLAVGVAASVSTLTILQVMSSDPIPHKSSRLLVPLLDNGPLKGYSPGNKAEDNQMTYRDAMNLLASKQGVRRVVISGIADNIEPERADMPVMEVAGLATSSDYFAMFETPFLYGAPWTEAEDKAATGVIVLSRLQSEKMYGKTNPLGKHLRLHGNDFQIVGVLDTWNPVPRYTHLINGSGGSFNGEEGIFIPFATAVRMEFGQSGSVTCRDNVTPGFQGFLDSECTWLQFWFETKTESDRQDLQNYLNAYANEQRKLGRLPRNAPNKLFNVMEWMDNLSIVRSDSKLSVWLSFGFLLLCLVNTVGLLLAKFSVRASEVGVRRALGATRAEIFKQFLIETAVVGLAGGLLGLPLSFLGMRIIADQSAGLSVVPGMDWMMLGITFLLSVSASVLAGLLPTWRACQVTPALQLKSQ</sequence>
<dbReference type="AlphaFoldDB" id="A0A916UD71"/>
<protein>
    <submittedName>
        <fullName evidence="9">ABC transporter ATP-binding protein</fullName>
    </submittedName>
</protein>
<dbReference type="PANTHER" id="PTHR30572">
    <property type="entry name" value="MEMBRANE COMPONENT OF TRANSPORTER-RELATED"/>
    <property type="match status" value="1"/>
</dbReference>